<dbReference type="InterPro" id="IPR011990">
    <property type="entry name" value="TPR-like_helical_dom_sf"/>
</dbReference>
<dbReference type="RefSeq" id="WP_152168481.1">
    <property type="nucleotide sequence ID" value="NZ_CP045096.1"/>
</dbReference>
<dbReference type="SUPFAM" id="SSF48452">
    <property type="entry name" value="TPR-like"/>
    <property type="match status" value="1"/>
</dbReference>
<dbReference type="Gene3D" id="3.40.50.300">
    <property type="entry name" value="P-loop containing nucleotide triphosphate hydrolases"/>
    <property type="match status" value="1"/>
</dbReference>
<dbReference type="PRINTS" id="PR00364">
    <property type="entry name" value="DISEASERSIST"/>
</dbReference>
<dbReference type="KEGG" id="sphv:F9278_13080"/>
<dbReference type="PROSITE" id="PS50043">
    <property type="entry name" value="HTH_LUXR_2"/>
    <property type="match status" value="1"/>
</dbReference>
<dbReference type="Pfam" id="PF13424">
    <property type="entry name" value="TPR_12"/>
    <property type="match status" value="1"/>
</dbReference>
<dbReference type="PANTHER" id="PTHR47691">
    <property type="entry name" value="REGULATOR-RELATED"/>
    <property type="match status" value="1"/>
</dbReference>
<dbReference type="GO" id="GO:0006355">
    <property type="term" value="P:regulation of DNA-templated transcription"/>
    <property type="evidence" value="ECO:0007669"/>
    <property type="project" value="InterPro"/>
</dbReference>
<evidence type="ECO:0000313" key="3">
    <source>
        <dbReference type="EMBL" id="QFQ96990.1"/>
    </source>
</evidence>
<dbReference type="EMBL" id="CP045096">
    <property type="protein sequence ID" value="QFQ96990.1"/>
    <property type="molecule type" value="Genomic_DNA"/>
</dbReference>
<accession>A0A5P8K1Y2</accession>
<dbReference type="SMART" id="SM00421">
    <property type="entry name" value="HTH_LUXR"/>
    <property type="match status" value="1"/>
</dbReference>
<feature type="domain" description="HTH luxR-type" evidence="2">
    <location>
        <begin position="815"/>
        <end position="880"/>
    </location>
</feature>
<gene>
    <name evidence="3" type="ORF">F9278_13080</name>
</gene>
<name>A0A5P8K1Y2_9ACTN</name>
<proteinExistence type="predicted"/>
<feature type="compositionally biased region" description="Low complexity" evidence="1">
    <location>
        <begin position="738"/>
        <end position="753"/>
    </location>
</feature>
<dbReference type="CDD" id="cd06170">
    <property type="entry name" value="LuxR_C_like"/>
    <property type="match status" value="1"/>
</dbReference>
<dbReference type="GO" id="GO:0003677">
    <property type="term" value="F:DNA binding"/>
    <property type="evidence" value="ECO:0007669"/>
    <property type="project" value="InterPro"/>
</dbReference>
<dbReference type="AlphaFoldDB" id="A0A5P8K1Y2"/>
<evidence type="ECO:0000256" key="1">
    <source>
        <dbReference type="SAM" id="MobiDB-lite"/>
    </source>
</evidence>
<dbReference type="InterPro" id="IPR036388">
    <property type="entry name" value="WH-like_DNA-bd_sf"/>
</dbReference>
<feature type="region of interest" description="Disordered" evidence="1">
    <location>
        <begin position="689"/>
        <end position="812"/>
    </location>
</feature>
<dbReference type="Gene3D" id="1.10.10.10">
    <property type="entry name" value="Winged helix-like DNA-binding domain superfamily/Winged helix DNA-binding domain"/>
    <property type="match status" value="1"/>
</dbReference>
<dbReference type="InterPro" id="IPR000792">
    <property type="entry name" value="Tscrpt_reg_LuxR_C"/>
</dbReference>
<evidence type="ECO:0000259" key="2">
    <source>
        <dbReference type="PROSITE" id="PS50043"/>
    </source>
</evidence>
<protein>
    <submittedName>
        <fullName evidence="3">LuxR family transcriptional regulator</fullName>
    </submittedName>
</protein>
<feature type="compositionally biased region" description="Low complexity" evidence="1">
    <location>
        <begin position="801"/>
        <end position="811"/>
    </location>
</feature>
<organism evidence="3 4">
    <name type="scientific">Streptomyces phaeolivaceus</name>
    <dbReference type="NCBI Taxonomy" id="2653200"/>
    <lineage>
        <taxon>Bacteria</taxon>
        <taxon>Bacillati</taxon>
        <taxon>Actinomycetota</taxon>
        <taxon>Actinomycetes</taxon>
        <taxon>Kitasatosporales</taxon>
        <taxon>Streptomycetaceae</taxon>
        <taxon>Streptomyces</taxon>
    </lineage>
</organism>
<dbReference type="Pfam" id="PF00196">
    <property type="entry name" value="GerE"/>
    <property type="match status" value="1"/>
</dbReference>
<dbReference type="SUPFAM" id="SSF46894">
    <property type="entry name" value="C-terminal effector domain of the bipartite response regulators"/>
    <property type="match status" value="1"/>
</dbReference>
<reference evidence="3 4" key="1">
    <citation type="submission" date="2019-10" db="EMBL/GenBank/DDBJ databases">
        <title>Streptomyces sp. strain GY16 isolated from leaves of Broussonetia papyrifera.</title>
        <authorList>
            <person name="Mo P."/>
        </authorList>
    </citation>
    <scope>NUCLEOTIDE SEQUENCE [LARGE SCALE GENOMIC DNA]</scope>
    <source>
        <strain evidence="3 4">GY16</strain>
    </source>
</reference>
<keyword evidence="4" id="KW-1185">Reference proteome</keyword>
<sequence>MTSIVGGSEPRRTSGFPAELTSFVGRRDEAADVRRLLSAGRLLTLTGPGGVGKTRLAGHVAGQVARAFPDGVWLVPLAAHSDEAFVPHAVNDALGVRNETVRPPLEILVDHLRERRLLIVLDNCEHLLRSCAILAQAVLAATEGVRILATSRHRLGLAGEQLFEVPPLPAPAPEELSPATSAAAVESFPALRLFADRAAAVVPGFTVGEANQQAVARLCRRLDGLPLAIELAAVRVRALGVDQLVERLDDRYQLLTCGSPTSAPRHRTLRSAVDWSHELCTPQEQLVWAWLSVFVGGFDLAAAEAVCAGEDSGTGERIAPCAVLDAVAGLVDKSVLVREEHAGQVRYRLLVSLRDYGLEKLHDLGEATDTRRRHRDHFARLGAEYEQAWFGPDQVEITERIRIDQDNFRAALDFCLTTPGEAQHGLRLAAGLWFHWVAGGIWGEGRHWMDGALRAGARPDAGLTRAMWAGALTSLVHSRSAAVLAGLDPVRTAAAADAELPVPAPPPVPAGALAPVRARASTVFVVLTRVELACSLVSRGRAAEAIPLCAEAVALCEAHGEQWARSWALRTLALAHWSAGSYDRAAEHARACLRLPYTVRQYQSLARTLDLLAAAEALAGDAERAGVLRGAVDRIWHDIGGNPMDALRPGRPRAAEHHARHALGDHAYALAQRRGGRLTPEQAVAYALGEPGESTAPGARAGGRREGPAAASRTGGRTGGRRTVPAAAPRPDGRRDGSASGSGAASGAAAGAAVGRNPRLLPSGLPTGPHAGSLEGAHEGSLEGALPAGGPAHTHAHPHAHALASAKSPAHVTAPVADPVPLTRRELQVAALVAQGRTNKQIADHLVIARRTAEGHVERILVKLGFHNRSQVAAWFSARAGL</sequence>
<dbReference type="PANTHER" id="PTHR47691:SF3">
    <property type="entry name" value="HTH-TYPE TRANSCRIPTIONAL REGULATOR RV0890C-RELATED"/>
    <property type="match status" value="1"/>
</dbReference>
<dbReference type="InterPro" id="IPR027417">
    <property type="entry name" value="P-loop_NTPase"/>
</dbReference>
<dbReference type="InterPro" id="IPR016032">
    <property type="entry name" value="Sig_transdc_resp-reg_C-effctor"/>
</dbReference>
<dbReference type="SUPFAM" id="SSF52540">
    <property type="entry name" value="P-loop containing nucleoside triphosphate hydrolases"/>
    <property type="match status" value="1"/>
</dbReference>
<dbReference type="Gene3D" id="1.25.40.10">
    <property type="entry name" value="Tetratricopeptide repeat domain"/>
    <property type="match status" value="1"/>
</dbReference>
<dbReference type="Proteomes" id="UP000327294">
    <property type="component" value="Chromosome"/>
</dbReference>
<evidence type="ECO:0000313" key="4">
    <source>
        <dbReference type="Proteomes" id="UP000327294"/>
    </source>
</evidence>
<dbReference type="PRINTS" id="PR00038">
    <property type="entry name" value="HTHLUXR"/>
</dbReference>